<evidence type="ECO:0000313" key="9">
    <source>
        <dbReference type="Proteomes" id="UP000792457"/>
    </source>
</evidence>
<dbReference type="OrthoDB" id="3945418at2759"/>
<dbReference type="SUPFAM" id="SSF48264">
    <property type="entry name" value="Cytochrome P450"/>
    <property type="match status" value="2"/>
</dbReference>
<evidence type="ECO:0000313" key="8">
    <source>
        <dbReference type="EMBL" id="KAG8221869.1"/>
    </source>
</evidence>
<organism evidence="8 9">
    <name type="scientific">Ladona fulva</name>
    <name type="common">Scarce chaser dragonfly</name>
    <name type="synonym">Libellula fulva</name>
    <dbReference type="NCBI Taxonomy" id="123851"/>
    <lineage>
        <taxon>Eukaryota</taxon>
        <taxon>Metazoa</taxon>
        <taxon>Ecdysozoa</taxon>
        <taxon>Arthropoda</taxon>
        <taxon>Hexapoda</taxon>
        <taxon>Insecta</taxon>
        <taxon>Pterygota</taxon>
        <taxon>Palaeoptera</taxon>
        <taxon>Odonata</taxon>
        <taxon>Epiprocta</taxon>
        <taxon>Anisoptera</taxon>
        <taxon>Libelluloidea</taxon>
        <taxon>Libellulidae</taxon>
        <taxon>Ladona</taxon>
    </lineage>
</organism>
<protein>
    <recommendedName>
        <fullName evidence="10">Cytochrome P450</fullName>
    </recommendedName>
</protein>
<accession>A0A8K0NW51</accession>
<feature type="non-terminal residue" evidence="8">
    <location>
        <position position="1"/>
    </location>
</feature>
<dbReference type="GO" id="GO:0016705">
    <property type="term" value="F:oxidoreductase activity, acting on paired donors, with incorporation or reduction of molecular oxygen"/>
    <property type="evidence" value="ECO:0007669"/>
    <property type="project" value="InterPro"/>
</dbReference>
<dbReference type="PANTHER" id="PTHR24279">
    <property type="entry name" value="CYTOCHROME P450"/>
    <property type="match status" value="1"/>
</dbReference>
<evidence type="ECO:0000256" key="5">
    <source>
        <dbReference type="ARBA" id="ARBA00023002"/>
    </source>
</evidence>
<name>A0A8K0NW51_LADFU</name>
<dbReference type="PANTHER" id="PTHR24279:SF120">
    <property type="entry name" value="CYTOCHROME P450"/>
    <property type="match status" value="1"/>
</dbReference>
<keyword evidence="9" id="KW-1185">Reference proteome</keyword>
<evidence type="ECO:0000256" key="4">
    <source>
        <dbReference type="ARBA" id="ARBA00022723"/>
    </source>
</evidence>
<comment type="caution">
    <text evidence="8">The sequence shown here is derived from an EMBL/GenBank/DDBJ whole genome shotgun (WGS) entry which is preliminary data.</text>
</comment>
<dbReference type="GO" id="GO:0020037">
    <property type="term" value="F:heme binding"/>
    <property type="evidence" value="ECO:0007669"/>
    <property type="project" value="InterPro"/>
</dbReference>
<gene>
    <name evidence="8" type="ORF">J437_LFUL003245</name>
</gene>
<reference evidence="8" key="2">
    <citation type="submission" date="2017-10" db="EMBL/GenBank/DDBJ databases">
        <title>Ladona fulva Genome sequencing and assembly.</title>
        <authorList>
            <person name="Murali S."/>
            <person name="Richards S."/>
            <person name="Bandaranaike D."/>
            <person name="Bellair M."/>
            <person name="Blankenburg K."/>
            <person name="Chao H."/>
            <person name="Dinh H."/>
            <person name="Doddapaneni H."/>
            <person name="Dugan-Rocha S."/>
            <person name="Elkadiri S."/>
            <person name="Gnanaolivu R."/>
            <person name="Hernandez B."/>
            <person name="Skinner E."/>
            <person name="Javaid M."/>
            <person name="Lee S."/>
            <person name="Li M."/>
            <person name="Ming W."/>
            <person name="Munidasa M."/>
            <person name="Muniz J."/>
            <person name="Nguyen L."/>
            <person name="Hughes D."/>
            <person name="Osuji N."/>
            <person name="Pu L.-L."/>
            <person name="Puazo M."/>
            <person name="Qu C."/>
            <person name="Quiroz J."/>
            <person name="Raj R."/>
            <person name="Weissenberger G."/>
            <person name="Xin Y."/>
            <person name="Zou X."/>
            <person name="Han Y."/>
            <person name="Worley K."/>
            <person name="Muzny D."/>
            <person name="Gibbs R."/>
        </authorList>
    </citation>
    <scope>NUCLEOTIDE SEQUENCE</scope>
    <source>
        <strain evidence="8">Sampled in the wild</strain>
    </source>
</reference>
<evidence type="ECO:0008006" key="10">
    <source>
        <dbReference type="Google" id="ProtNLM"/>
    </source>
</evidence>
<keyword evidence="7" id="KW-0503">Monooxygenase</keyword>
<keyword evidence="4" id="KW-0479">Metal-binding</keyword>
<dbReference type="Proteomes" id="UP000792457">
    <property type="component" value="Unassembled WGS sequence"/>
</dbReference>
<dbReference type="AlphaFoldDB" id="A0A8K0NW51"/>
<evidence type="ECO:0000256" key="6">
    <source>
        <dbReference type="ARBA" id="ARBA00023004"/>
    </source>
</evidence>
<dbReference type="InterPro" id="IPR001128">
    <property type="entry name" value="Cyt_P450"/>
</dbReference>
<evidence type="ECO:0000256" key="1">
    <source>
        <dbReference type="ARBA" id="ARBA00001971"/>
    </source>
</evidence>
<keyword evidence="6" id="KW-0408">Iron</keyword>
<evidence type="ECO:0000256" key="3">
    <source>
        <dbReference type="ARBA" id="ARBA00022617"/>
    </source>
</evidence>
<dbReference type="Pfam" id="PF00067">
    <property type="entry name" value="p450"/>
    <property type="match status" value="2"/>
</dbReference>
<evidence type="ECO:0000256" key="2">
    <source>
        <dbReference type="ARBA" id="ARBA00010617"/>
    </source>
</evidence>
<dbReference type="GO" id="GO:0004497">
    <property type="term" value="F:monooxygenase activity"/>
    <property type="evidence" value="ECO:0007669"/>
    <property type="project" value="UniProtKB-KW"/>
</dbReference>
<comment type="cofactor">
    <cofactor evidence="1">
        <name>heme</name>
        <dbReference type="ChEBI" id="CHEBI:30413"/>
    </cofactor>
</comment>
<dbReference type="GO" id="GO:0005506">
    <property type="term" value="F:iron ion binding"/>
    <property type="evidence" value="ECO:0007669"/>
    <property type="project" value="InterPro"/>
</dbReference>
<dbReference type="EMBL" id="KZ308115">
    <property type="protein sequence ID" value="KAG8221869.1"/>
    <property type="molecule type" value="Genomic_DNA"/>
</dbReference>
<dbReference type="InterPro" id="IPR050479">
    <property type="entry name" value="CYP11_CYP27_families"/>
</dbReference>
<proteinExistence type="inferred from homology"/>
<reference evidence="8" key="1">
    <citation type="submission" date="2013-04" db="EMBL/GenBank/DDBJ databases">
        <authorList>
            <person name="Qu J."/>
            <person name="Murali S.C."/>
            <person name="Bandaranaike D."/>
            <person name="Bellair M."/>
            <person name="Blankenburg K."/>
            <person name="Chao H."/>
            <person name="Dinh H."/>
            <person name="Doddapaneni H."/>
            <person name="Downs B."/>
            <person name="Dugan-Rocha S."/>
            <person name="Elkadiri S."/>
            <person name="Gnanaolivu R.D."/>
            <person name="Hernandez B."/>
            <person name="Javaid M."/>
            <person name="Jayaseelan J.C."/>
            <person name="Lee S."/>
            <person name="Li M."/>
            <person name="Ming W."/>
            <person name="Munidasa M."/>
            <person name="Muniz J."/>
            <person name="Nguyen L."/>
            <person name="Ongeri F."/>
            <person name="Osuji N."/>
            <person name="Pu L.-L."/>
            <person name="Puazo M."/>
            <person name="Qu C."/>
            <person name="Quiroz J."/>
            <person name="Raj R."/>
            <person name="Weissenberger G."/>
            <person name="Xin Y."/>
            <person name="Zou X."/>
            <person name="Han Y."/>
            <person name="Richards S."/>
            <person name="Worley K."/>
            <person name="Muzny D."/>
            <person name="Gibbs R."/>
        </authorList>
    </citation>
    <scope>NUCLEOTIDE SEQUENCE</scope>
    <source>
        <strain evidence="8">Sampled in the wild</strain>
    </source>
</reference>
<dbReference type="InterPro" id="IPR036396">
    <property type="entry name" value="Cyt_P450_sf"/>
</dbReference>
<keyword evidence="3" id="KW-0349">Heme</keyword>
<sequence length="342" mass="39680">MLTKVHTGEFHGIALLDLHRELHKKYGDIVFFGGFPGRRDVVIIYRPEEMEAIFRNEGEWPIRDGMQSMVYYRKITRKDFYKDDGGVMVDQGEKWMEARSKANQPMMQPRISKQYIRPIAAIAYVALDKRLGCLAPNLTVDSEPQRMIDAVNDFFETTFRLEMVILMVSVKYVNEAVEQVKKRKEKGDAESEPSVLERLLARSDTKSAIIMAQDMLFGGVDTTSYSMAMAMYFIAKNQDKQEMLLKEIKRFLPNKNDEFTDENIENMMYFIAKNQDKQEMLFKEIKKFLPNKSDEFTDENIENMKYLKACLKESSRIEMDKAAASPIGTALHTGIKTKFKKE</sequence>
<dbReference type="Gene3D" id="1.10.630.10">
    <property type="entry name" value="Cytochrome P450"/>
    <property type="match status" value="2"/>
</dbReference>
<evidence type="ECO:0000256" key="7">
    <source>
        <dbReference type="ARBA" id="ARBA00023033"/>
    </source>
</evidence>
<keyword evidence="5" id="KW-0560">Oxidoreductase</keyword>
<comment type="similarity">
    <text evidence="2">Belongs to the cytochrome P450 family.</text>
</comment>